<evidence type="ECO:0000313" key="3">
    <source>
        <dbReference type="EMBL" id="BAI80260.1"/>
    </source>
</evidence>
<reference evidence="3 4" key="1">
    <citation type="journal article" date="2010" name="DNA Res.">
        <title>Bacterial lifestyle in a deep-sea hydrothermal vent chimney revealed by the genome sequence of the thermophilic bacterium Deferribacter desulfuricans SSM1.</title>
        <authorList>
            <person name="Takaki Y."/>
            <person name="Shimamura S."/>
            <person name="Nakagawa S."/>
            <person name="Fukuhara Y."/>
            <person name="Horikawa H."/>
            <person name="Ankai A."/>
            <person name="Harada T."/>
            <person name="Hosoyama A."/>
            <person name="Oguchi A."/>
            <person name="Fukui S."/>
            <person name="Fujita N."/>
            <person name="Takami H."/>
            <person name="Takai K."/>
        </authorList>
    </citation>
    <scope>NUCLEOTIDE SEQUENCE [LARGE SCALE GENOMIC DNA]</scope>
    <source>
        <strain evidence="4">DSM 14783 / JCM 11476 / NBRC 101012 / SSM1</strain>
    </source>
</reference>
<dbReference type="eggNOG" id="COG1014">
    <property type="taxonomic scope" value="Bacteria"/>
</dbReference>
<keyword evidence="3" id="KW-0670">Pyruvate</keyword>
<dbReference type="EMBL" id="AP011529">
    <property type="protein sequence ID" value="BAI80260.1"/>
    <property type="molecule type" value="Genomic_DNA"/>
</dbReference>
<feature type="domain" description="Pyruvate/ketoisovalerate oxidoreductase catalytic" evidence="2">
    <location>
        <begin position="11"/>
        <end position="188"/>
    </location>
</feature>
<dbReference type="InterPro" id="IPR052198">
    <property type="entry name" value="IorB_Oxidoreductase"/>
</dbReference>
<evidence type="ECO:0000256" key="1">
    <source>
        <dbReference type="ARBA" id="ARBA00023002"/>
    </source>
</evidence>
<dbReference type="PANTHER" id="PTHR43854">
    <property type="entry name" value="INDOLEPYRUVATE OXIDOREDUCTASE SUBUNIT IORB"/>
    <property type="match status" value="1"/>
</dbReference>
<accession>D3PCD7</accession>
<dbReference type="Gene3D" id="3.40.920.10">
    <property type="entry name" value="Pyruvate-ferredoxin oxidoreductase, PFOR, domain III"/>
    <property type="match status" value="1"/>
</dbReference>
<dbReference type="KEGG" id="ddf:DEFDS_0782"/>
<dbReference type="Pfam" id="PF01558">
    <property type="entry name" value="POR"/>
    <property type="match status" value="1"/>
</dbReference>
<organism evidence="3 4">
    <name type="scientific">Deferribacter desulfuricans (strain DSM 14783 / JCM 11476 / NBRC 101012 / SSM1)</name>
    <dbReference type="NCBI Taxonomy" id="639282"/>
    <lineage>
        <taxon>Bacteria</taxon>
        <taxon>Pseudomonadati</taxon>
        <taxon>Deferribacterota</taxon>
        <taxon>Deferribacteres</taxon>
        <taxon>Deferribacterales</taxon>
        <taxon>Deferribacteraceae</taxon>
        <taxon>Deferribacter</taxon>
    </lineage>
</organism>
<dbReference type="EC" id="1.2.7.8" evidence="3"/>
<dbReference type="InterPro" id="IPR019752">
    <property type="entry name" value="Pyrv/ketoisovalerate_OxRed_cat"/>
</dbReference>
<evidence type="ECO:0000313" key="4">
    <source>
        <dbReference type="Proteomes" id="UP000001520"/>
    </source>
</evidence>
<dbReference type="InterPro" id="IPR002869">
    <property type="entry name" value="Pyrv_flavodox_OxRed_cen"/>
</dbReference>
<protein>
    <submittedName>
        <fullName evidence="3">Indolepyruvate ferredoxin oxidoreductase, beta subunit</fullName>
        <ecNumber evidence="3">1.2.7.8</ecNumber>
    </submittedName>
</protein>
<gene>
    <name evidence="3" type="ordered locus">DEFDS_0782</name>
</gene>
<evidence type="ECO:0000259" key="2">
    <source>
        <dbReference type="Pfam" id="PF01558"/>
    </source>
</evidence>
<dbReference type="RefSeq" id="WP_013007508.1">
    <property type="nucleotide sequence ID" value="NC_013939.1"/>
</dbReference>
<dbReference type="OrthoDB" id="9789125at2"/>
<dbReference type="SUPFAM" id="SSF53323">
    <property type="entry name" value="Pyruvate-ferredoxin oxidoreductase, PFOR, domain III"/>
    <property type="match status" value="1"/>
</dbReference>
<dbReference type="HOGENOM" id="CLU_087284_1_1_0"/>
<keyword evidence="1 3" id="KW-0560">Oxidoreductase</keyword>
<dbReference type="Proteomes" id="UP000001520">
    <property type="component" value="Chromosome"/>
</dbReference>
<dbReference type="PANTHER" id="PTHR43854:SF1">
    <property type="entry name" value="INDOLEPYRUVATE OXIDOREDUCTASE SUBUNIT IORB"/>
    <property type="match status" value="1"/>
</dbReference>
<dbReference type="STRING" id="639282.DEFDS_0782"/>
<dbReference type="NCBIfam" id="NF005325">
    <property type="entry name" value="PRK06853.1-5"/>
    <property type="match status" value="1"/>
</dbReference>
<dbReference type="NCBIfam" id="NF005322">
    <property type="entry name" value="PRK06853.1-2"/>
    <property type="match status" value="1"/>
</dbReference>
<dbReference type="GO" id="GO:0043805">
    <property type="term" value="F:indolepyruvate ferredoxin oxidoreductase activity"/>
    <property type="evidence" value="ECO:0007669"/>
    <property type="project" value="UniProtKB-EC"/>
</dbReference>
<proteinExistence type="predicted"/>
<keyword evidence="4" id="KW-1185">Reference proteome</keyword>
<name>D3PCD7_DEFDS</name>
<sequence>MKVDILMVGVGGQGIVLASDIVCDVALLEGYDVKKSEIHGMAQRGGSVVSHVRIADKVYSPVIPFGQADIIVSFEYMEFLRYLEYKNEDTKLLLNTNKIYPPSVAMAEADYPEDTVENYKTKFAILVEKDGLKLAEKAGNVKAVSTVMLGALAKILDFKKESWLEVIKDRVPSKVVDVNIKAFELGYAD</sequence>
<dbReference type="AlphaFoldDB" id="D3PCD7"/>